<evidence type="ECO:0000313" key="1">
    <source>
        <dbReference type="EMBL" id="KAI4862885.1"/>
    </source>
</evidence>
<accession>A0ACB9YTY0</accession>
<proteinExistence type="predicted"/>
<keyword evidence="2" id="KW-1185">Reference proteome</keyword>
<organism evidence="1 2">
    <name type="scientific">Hypoxylon rubiginosum</name>
    <dbReference type="NCBI Taxonomy" id="110542"/>
    <lineage>
        <taxon>Eukaryota</taxon>
        <taxon>Fungi</taxon>
        <taxon>Dikarya</taxon>
        <taxon>Ascomycota</taxon>
        <taxon>Pezizomycotina</taxon>
        <taxon>Sordariomycetes</taxon>
        <taxon>Xylariomycetidae</taxon>
        <taxon>Xylariales</taxon>
        <taxon>Hypoxylaceae</taxon>
        <taxon>Hypoxylon</taxon>
    </lineage>
</organism>
<dbReference type="Proteomes" id="UP001497700">
    <property type="component" value="Unassembled WGS sequence"/>
</dbReference>
<sequence>MSHTALSPPRALSALRGLQTRAGKHRAQLSRRVGTAAAIQSLTEPLHPSPHPGPIPAPPARSSRRDLLRDAKPFSDFLTDTFDRQHDYLRISLTERCNLRCVYCMPEEGVPLSPPRELLTTPEIVMLSSVFVSQGVNKIRLTGGEPTIRKDILPLMQQIGALRPHGLRELCLTTNGIALHRKLEGMVEAGLTGVNLSLDTLDPWQFQIMTRRKGFDAVMKSIERVFELNRHGAGVKLKINAVVMRGINDREIIPFVEMTREKDIEVRFIEYMPFDGNKWNEGKMFSYAEMLDRIREEFPGLEKVRGHKNDTSKTYRIPGFMGKIGFITSMTHNFCGTCNRLRITSDGNLKVCLFGNAEVSLRDILRESNGGEPIDEEVYETIKKIEMDRRQQISDSSPHLELAPNERKLLDVIGMAVKRKKAKHAGIGELEHMKNRPMILIDSRRLLRVSGTQFSAWNSVRHLPIVSAPDRSIPWLSTMPNDSIHKQQLRCFSHMTSQPSEEGKTTRLTHVSESGSAHMVSIADKEPTRRIARAVCSVHFTNEAACRLIKENQIKKGDVLGVARVAGIMAAKRTPDLIPLCHPIAITKVNVDLGVHEDEGEGGRVDIEATVACEGKTGVEMEALTAASAAALTVYDMCKAVDKGMSIQGLRVILKEGGKSGRWVDGVQKGLDT</sequence>
<comment type="caution">
    <text evidence="1">The sequence shown here is derived from an EMBL/GenBank/DDBJ whole genome shotgun (WGS) entry which is preliminary data.</text>
</comment>
<name>A0ACB9YTY0_9PEZI</name>
<protein>
    <submittedName>
        <fullName evidence="1">Molybdenum cofactor biosynthesis prote</fullName>
    </submittedName>
</protein>
<reference evidence="1 2" key="1">
    <citation type="journal article" date="2022" name="New Phytol.">
        <title>Ecological generalism drives hyperdiversity of secondary metabolite gene clusters in xylarialean endophytes.</title>
        <authorList>
            <person name="Franco M.E.E."/>
            <person name="Wisecaver J.H."/>
            <person name="Arnold A.E."/>
            <person name="Ju Y.M."/>
            <person name="Slot J.C."/>
            <person name="Ahrendt S."/>
            <person name="Moore L.P."/>
            <person name="Eastman K.E."/>
            <person name="Scott K."/>
            <person name="Konkel Z."/>
            <person name="Mondo S.J."/>
            <person name="Kuo A."/>
            <person name="Hayes R.D."/>
            <person name="Haridas S."/>
            <person name="Andreopoulos B."/>
            <person name="Riley R."/>
            <person name="LaButti K."/>
            <person name="Pangilinan J."/>
            <person name="Lipzen A."/>
            <person name="Amirebrahimi M."/>
            <person name="Yan J."/>
            <person name="Adam C."/>
            <person name="Keymanesh K."/>
            <person name="Ng V."/>
            <person name="Louie K."/>
            <person name="Northen T."/>
            <person name="Drula E."/>
            <person name="Henrissat B."/>
            <person name="Hsieh H.M."/>
            <person name="Youens-Clark K."/>
            <person name="Lutzoni F."/>
            <person name="Miadlikowska J."/>
            <person name="Eastwood D.C."/>
            <person name="Hamelin R.C."/>
            <person name="Grigoriev I.V."/>
            <person name="U'Ren J.M."/>
        </authorList>
    </citation>
    <scope>NUCLEOTIDE SEQUENCE [LARGE SCALE GENOMIC DNA]</scope>
    <source>
        <strain evidence="1 2">CBS 119005</strain>
    </source>
</reference>
<dbReference type="EMBL" id="MU393516">
    <property type="protein sequence ID" value="KAI4862885.1"/>
    <property type="molecule type" value="Genomic_DNA"/>
</dbReference>
<gene>
    <name evidence="1" type="ORF">F4820DRAFT_394738</name>
</gene>
<evidence type="ECO:0000313" key="2">
    <source>
        <dbReference type="Proteomes" id="UP001497700"/>
    </source>
</evidence>